<dbReference type="EMBL" id="CP043494">
    <property type="protein sequence ID" value="WNG42766.1"/>
    <property type="molecule type" value="Genomic_DNA"/>
</dbReference>
<accession>A0ABY9WG39</accession>
<evidence type="ECO:0000313" key="1">
    <source>
        <dbReference type="EMBL" id="WNG42766.1"/>
    </source>
</evidence>
<proteinExistence type="predicted"/>
<dbReference type="RefSeq" id="WP_395812815.1">
    <property type="nucleotide sequence ID" value="NZ_CP043494.1"/>
</dbReference>
<organism evidence="1 2">
    <name type="scientific">Archangium minus</name>
    <dbReference type="NCBI Taxonomy" id="83450"/>
    <lineage>
        <taxon>Bacteria</taxon>
        <taxon>Pseudomonadati</taxon>
        <taxon>Myxococcota</taxon>
        <taxon>Myxococcia</taxon>
        <taxon>Myxococcales</taxon>
        <taxon>Cystobacterineae</taxon>
        <taxon>Archangiaceae</taxon>
        <taxon>Archangium</taxon>
    </lineage>
</organism>
<sequence>MSLSALCLRCGLCCDGNLFSHVALRSDEVASARRHGLDVEALVGGAPALRQCCTALSQRRCTLYAERPEGCRAYGCRLFKELAAGRVSLEDALAVVDRAHALLSALNEGLPPDTDARPSPVMERARFADLSEDGLSPETRALRERTEVLLDEHFHGGPRRFAHAPGEPE</sequence>
<dbReference type="Pfam" id="PF03692">
    <property type="entry name" value="CxxCxxCC"/>
    <property type="match status" value="1"/>
</dbReference>
<reference evidence="1 2" key="1">
    <citation type="submission" date="2019-08" db="EMBL/GenBank/DDBJ databases">
        <title>Archangium and Cystobacter genomes.</title>
        <authorList>
            <person name="Chen I.-C.K."/>
            <person name="Wielgoss S."/>
        </authorList>
    </citation>
    <scope>NUCLEOTIDE SEQUENCE [LARGE SCALE GENOMIC DNA]</scope>
    <source>
        <strain evidence="1 2">Cbm 6</strain>
    </source>
</reference>
<dbReference type="Proteomes" id="UP001611383">
    <property type="component" value="Chromosome"/>
</dbReference>
<dbReference type="InterPro" id="IPR005358">
    <property type="entry name" value="Puta_zinc/iron-chelating_dom"/>
</dbReference>
<name>A0ABY9WG39_9BACT</name>
<gene>
    <name evidence="1" type="ORF">F0U60_00615</name>
</gene>
<protein>
    <submittedName>
        <fullName evidence="1">YkgJ family cysteine cluster protein</fullName>
    </submittedName>
</protein>
<evidence type="ECO:0000313" key="2">
    <source>
        <dbReference type="Proteomes" id="UP001611383"/>
    </source>
</evidence>
<keyword evidence="2" id="KW-1185">Reference proteome</keyword>